<evidence type="ECO:0000256" key="7">
    <source>
        <dbReference type="ARBA" id="ARBA00022517"/>
    </source>
</evidence>
<evidence type="ECO:0000256" key="2">
    <source>
        <dbReference type="ARBA" id="ARBA00004496"/>
    </source>
</evidence>
<dbReference type="PROSITE" id="PS01245">
    <property type="entry name" value="RIO1"/>
    <property type="match status" value="1"/>
</dbReference>
<evidence type="ECO:0000256" key="14">
    <source>
        <dbReference type="ARBA" id="ARBA00022840"/>
    </source>
</evidence>
<dbReference type="GO" id="GO:0005524">
    <property type="term" value="F:ATP binding"/>
    <property type="evidence" value="ECO:0007669"/>
    <property type="project" value="UniProtKB-KW"/>
</dbReference>
<dbReference type="Pfam" id="PF01163">
    <property type="entry name" value="RIO1"/>
    <property type="match status" value="1"/>
</dbReference>
<evidence type="ECO:0000256" key="10">
    <source>
        <dbReference type="ARBA" id="ARBA00022723"/>
    </source>
</evidence>
<feature type="compositionally biased region" description="Basic residues" evidence="19">
    <location>
        <begin position="375"/>
        <end position="395"/>
    </location>
</feature>
<keyword evidence="9" id="KW-0808">Transferase</keyword>
<evidence type="ECO:0000256" key="5">
    <source>
        <dbReference type="ARBA" id="ARBA00016038"/>
    </source>
</evidence>
<dbReference type="GO" id="GO:0004674">
    <property type="term" value="F:protein serine/threonine kinase activity"/>
    <property type="evidence" value="ECO:0007669"/>
    <property type="project" value="UniProtKB-KW"/>
</dbReference>
<reference evidence="22" key="1">
    <citation type="submission" date="2017-02" db="UniProtKB">
        <authorList>
            <consortium name="WormBaseParasite"/>
        </authorList>
    </citation>
    <scope>IDENTIFICATION</scope>
</reference>
<dbReference type="InterPro" id="IPR018934">
    <property type="entry name" value="RIO_dom"/>
</dbReference>
<dbReference type="AlphaFoldDB" id="A0A0N5AH55"/>
<keyword evidence="14" id="KW-0067">ATP-binding</keyword>
<dbReference type="SUPFAM" id="SSF56112">
    <property type="entry name" value="Protein kinase-like (PK-like)"/>
    <property type="match status" value="1"/>
</dbReference>
<dbReference type="GO" id="GO:0005737">
    <property type="term" value="C:cytoplasm"/>
    <property type="evidence" value="ECO:0007669"/>
    <property type="project" value="UniProtKB-SubCell"/>
</dbReference>
<feature type="domain" description="RIO kinase" evidence="20">
    <location>
        <begin position="19"/>
        <end position="255"/>
    </location>
</feature>
<dbReference type="InterPro" id="IPR000687">
    <property type="entry name" value="RIO_kinase"/>
</dbReference>
<keyword evidence="8" id="KW-0723">Serine/threonine-protein kinase</keyword>
<dbReference type="EC" id="2.7.11.1" evidence="4"/>
<dbReference type="SMART" id="SM00090">
    <property type="entry name" value="RIO"/>
    <property type="match status" value="1"/>
</dbReference>
<comment type="catalytic activity">
    <reaction evidence="17">
        <text>L-seryl-[protein] + ATP = O-phospho-L-seryl-[protein] + ADP + H(+)</text>
        <dbReference type="Rhea" id="RHEA:17989"/>
        <dbReference type="Rhea" id="RHEA-COMP:9863"/>
        <dbReference type="Rhea" id="RHEA-COMP:11604"/>
        <dbReference type="ChEBI" id="CHEBI:15378"/>
        <dbReference type="ChEBI" id="CHEBI:29999"/>
        <dbReference type="ChEBI" id="CHEBI:30616"/>
        <dbReference type="ChEBI" id="CHEBI:83421"/>
        <dbReference type="ChEBI" id="CHEBI:456216"/>
        <dbReference type="EC" id="2.7.11.1"/>
    </reaction>
</comment>
<evidence type="ECO:0000256" key="12">
    <source>
        <dbReference type="ARBA" id="ARBA00022777"/>
    </source>
</evidence>
<evidence type="ECO:0000256" key="3">
    <source>
        <dbReference type="ARBA" id="ARBA00009196"/>
    </source>
</evidence>
<evidence type="ECO:0000313" key="21">
    <source>
        <dbReference type="Proteomes" id="UP000046393"/>
    </source>
</evidence>
<evidence type="ECO:0000259" key="20">
    <source>
        <dbReference type="SMART" id="SM00090"/>
    </source>
</evidence>
<dbReference type="Proteomes" id="UP000046393">
    <property type="component" value="Unplaced"/>
</dbReference>
<evidence type="ECO:0000256" key="6">
    <source>
        <dbReference type="ARBA" id="ARBA00022490"/>
    </source>
</evidence>
<dbReference type="GO" id="GO:0042254">
    <property type="term" value="P:ribosome biogenesis"/>
    <property type="evidence" value="ECO:0007669"/>
    <property type="project" value="UniProtKB-KW"/>
</dbReference>
<evidence type="ECO:0000256" key="16">
    <source>
        <dbReference type="ARBA" id="ARBA00047899"/>
    </source>
</evidence>
<evidence type="ECO:0000256" key="8">
    <source>
        <dbReference type="ARBA" id="ARBA00022527"/>
    </source>
</evidence>
<feature type="compositionally biased region" description="Basic and acidic residues" evidence="19">
    <location>
        <begin position="1"/>
        <end position="12"/>
    </location>
</feature>
<comment type="similarity">
    <text evidence="3">Belongs to the protein kinase superfamily. RIO-type Ser/Thr kinase family.</text>
</comment>
<comment type="cofactor">
    <cofactor evidence="1">
        <name>Mg(2+)</name>
        <dbReference type="ChEBI" id="CHEBI:18420"/>
    </cofactor>
</comment>
<evidence type="ECO:0000256" key="4">
    <source>
        <dbReference type="ARBA" id="ARBA00012513"/>
    </source>
</evidence>
<evidence type="ECO:0000256" key="13">
    <source>
        <dbReference type="ARBA" id="ARBA00022801"/>
    </source>
</evidence>
<dbReference type="CDD" id="cd05147">
    <property type="entry name" value="RIO1_euk"/>
    <property type="match status" value="1"/>
</dbReference>
<dbReference type="InterPro" id="IPR011009">
    <property type="entry name" value="Kinase-like_dom_sf"/>
</dbReference>
<keyword evidence="12" id="KW-0418">Kinase</keyword>
<evidence type="ECO:0000313" key="22">
    <source>
        <dbReference type="WBParaSite" id="SMUV_0000369401-mRNA-1"/>
    </source>
</evidence>
<dbReference type="GO" id="GO:0016787">
    <property type="term" value="F:hydrolase activity"/>
    <property type="evidence" value="ECO:0007669"/>
    <property type="project" value="UniProtKB-KW"/>
</dbReference>
<comment type="subcellular location">
    <subcellularLocation>
        <location evidence="2">Cytoplasm</location>
    </subcellularLocation>
</comment>
<dbReference type="Gene3D" id="1.10.510.10">
    <property type="entry name" value="Transferase(Phosphotransferase) domain 1"/>
    <property type="match status" value="1"/>
</dbReference>
<evidence type="ECO:0000256" key="17">
    <source>
        <dbReference type="ARBA" id="ARBA00048679"/>
    </source>
</evidence>
<sequence length="395" mass="46384">MMVEKSHQSNSEKKRRVKDRADRATVEQVLDLRTRLILFRLLQRNIFISIDGCVSTGKEANVYHAVRSDGTSVAIKIYKTSILTFKDRDRYVAGEFRFRHGYCKSNPRKMVATWAEKEMRNLSRMEHSGLPVPKPILLKGHVLVMEFLGEDGWPAPRLKDAELDSVLAEKFYLDLVKYMRIMFRTCRLVHADLSEYNLIVNKEQLYIIDVSQSVEHDHPHSLNFLRSDCLNITTFFRSKEVPVLSLYNLFKVVADASVNDEQFQSYLSKSFKYAVYRSFDNSEDDALFMNAYIAHKLDHVMHFERDEKIKKEGGEVSNPFQTMITKIERSGNPSVCQIGFSYVYLRRHLKNFSSYLIHCFFSKRKQLVKEEQREKRLKKTPKHIKKRHEKAGKHR</sequence>
<evidence type="ECO:0000256" key="18">
    <source>
        <dbReference type="ARBA" id="ARBA00068838"/>
    </source>
</evidence>
<protein>
    <recommendedName>
        <fullName evidence="5">Serine/threonine-protein kinase RIO1</fullName>
        <ecNumber evidence="4">2.7.11.1</ecNumber>
    </recommendedName>
    <alternativeName>
        <fullName evidence="18">Serine/threonine-protein kinase rio1</fullName>
    </alternativeName>
</protein>
<organism evidence="21 22">
    <name type="scientific">Syphacia muris</name>
    <dbReference type="NCBI Taxonomy" id="451379"/>
    <lineage>
        <taxon>Eukaryota</taxon>
        <taxon>Metazoa</taxon>
        <taxon>Ecdysozoa</taxon>
        <taxon>Nematoda</taxon>
        <taxon>Chromadorea</taxon>
        <taxon>Rhabditida</taxon>
        <taxon>Spirurina</taxon>
        <taxon>Oxyuridomorpha</taxon>
        <taxon>Oxyuroidea</taxon>
        <taxon>Oxyuridae</taxon>
        <taxon>Syphacia</taxon>
    </lineage>
</organism>
<feature type="region of interest" description="Disordered" evidence="19">
    <location>
        <begin position="1"/>
        <end position="20"/>
    </location>
</feature>
<evidence type="ECO:0000256" key="15">
    <source>
        <dbReference type="ARBA" id="ARBA00022842"/>
    </source>
</evidence>
<evidence type="ECO:0000256" key="11">
    <source>
        <dbReference type="ARBA" id="ARBA00022741"/>
    </source>
</evidence>
<proteinExistence type="inferred from homology"/>
<dbReference type="GO" id="GO:0046872">
    <property type="term" value="F:metal ion binding"/>
    <property type="evidence" value="ECO:0007669"/>
    <property type="project" value="UniProtKB-KW"/>
</dbReference>
<evidence type="ECO:0000256" key="19">
    <source>
        <dbReference type="SAM" id="MobiDB-lite"/>
    </source>
</evidence>
<dbReference type="PANTHER" id="PTHR45723">
    <property type="entry name" value="SERINE/THREONINE-PROTEIN KINASE RIO1"/>
    <property type="match status" value="1"/>
</dbReference>
<dbReference type="InterPro" id="IPR051272">
    <property type="entry name" value="RIO-type_Ser/Thr_kinase"/>
</dbReference>
<dbReference type="WBParaSite" id="SMUV_0000369401-mRNA-1">
    <property type="protein sequence ID" value="SMUV_0000369401-mRNA-1"/>
    <property type="gene ID" value="SMUV_0000369401"/>
</dbReference>
<keyword evidence="10" id="KW-0479">Metal-binding</keyword>
<evidence type="ECO:0000256" key="9">
    <source>
        <dbReference type="ARBA" id="ARBA00022679"/>
    </source>
</evidence>
<dbReference type="Gene3D" id="3.30.200.20">
    <property type="entry name" value="Phosphorylase Kinase, domain 1"/>
    <property type="match status" value="1"/>
</dbReference>
<accession>A0A0N5AH55</accession>
<keyword evidence="7" id="KW-0690">Ribosome biogenesis</keyword>
<dbReference type="STRING" id="451379.A0A0N5AH55"/>
<dbReference type="FunFam" id="3.30.200.20:FF:000148">
    <property type="entry name" value="Serine/threonine-protein kinase RIO1"/>
    <property type="match status" value="1"/>
</dbReference>
<comment type="catalytic activity">
    <reaction evidence="16">
        <text>L-threonyl-[protein] + ATP = O-phospho-L-threonyl-[protein] + ADP + H(+)</text>
        <dbReference type="Rhea" id="RHEA:46608"/>
        <dbReference type="Rhea" id="RHEA-COMP:11060"/>
        <dbReference type="Rhea" id="RHEA-COMP:11605"/>
        <dbReference type="ChEBI" id="CHEBI:15378"/>
        <dbReference type="ChEBI" id="CHEBI:30013"/>
        <dbReference type="ChEBI" id="CHEBI:30616"/>
        <dbReference type="ChEBI" id="CHEBI:61977"/>
        <dbReference type="ChEBI" id="CHEBI:456216"/>
        <dbReference type="EC" id="2.7.11.1"/>
    </reaction>
</comment>
<keyword evidence="13" id="KW-0378">Hydrolase</keyword>
<feature type="region of interest" description="Disordered" evidence="19">
    <location>
        <begin position="371"/>
        <end position="395"/>
    </location>
</feature>
<name>A0A0N5AH55_9BILA</name>
<keyword evidence="6" id="KW-0963">Cytoplasm</keyword>
<dbReference type="InterPro" id="IPR018935">
    <property type="entry name" value="RIO_kinase_CS"/>
</dbReference>
<keyword evidence="21" id="KW-1185">Reference proteome</keyword>
<evidence type="ECO:0000256" key="1">
    <source>
        <dbReference type="ARBA" id="ARBA00001946"/>
    </source>
</evidence>
<keyword evidence="15" id="KW-0460">Magnesium</keyword>
<keyword evidence="11" id="KW-0547">Nucleotide-binding</keyword>